<sequence>MNELPYTQATNFISAVQGGVDPRTGLFTVNMVLAELTGNDNLGPDFLFTLNYSHLSTSNICGFGIGCSVGISIYDKNNKLLILSSGERYKTEDWNDSVYVRQKKINNFKFEKIKNGYIIKYKNGKTEYLYNYKYGDNLFLPQKIFSPLGWPLKLTWENRGQYVNLTKIEDAKDVLCKIDYQFSDWARITFWPGKTESYTFQLDFVNEYLYWVTNKSTSRELVWSFNYDDVGAGNFTLTQVKSPTGLTETVNYQAGVMRFPDESGKPALPSVYNYRQSPGMGQPDIVKEYEYTVSNYLGYGASLGKAWNEDEDNIYNVVMDDYTYSSTEKLIVDNRELVSISRIYNSYYLLISETTRQNSCEVIVETDYYAKPGLSFDKQPKQFQLPKEEKKTWRENSKNQCRSEITTTTFDPEGNLLTKIEPDGTKTEYIYYDSKGETDKGIVLCPPEPNGFVRFVKTQIVTPADSEFYAPVQQTTYAYAQYPCIAGSSLSYAVLQTQETLCSDDVLLLTINTDYIILMILPSLSTEE</sequence>
<organism evidence="1">
    <name type="scientific">Coxiella burnetii</name>
    <dbReference type="NCBI Taxonomy" id="777"/>
    <lineage>
        <taxon>Bacteria</taxon>
        <taxon>Pseudomonadati</taxon>
        <taxon>Pseudomonadota</taxon>
        <taxon>Gammaproteobacteria</taxon>
        <taxon>Legionellales</taxon>
        <taxon>Coxiellaceae</taxon>
        <taxon>Coxiella</taxon>
    </lineage>
</organism>
<dbReference type="EMBL" id="X75356">
    <property type="protein sequence ID" value="CAA53130.1"/>
    <property type="molecule type" value="Genomic_DNA"/>
</dbReference>
<evidence type="ECO:0000313" key="1">
    <source>
        <dbReference type="EMBL" id="CAA53130.1"/>
    </source>
</evidence>
<dbReference type="PIR" id="S38242">
    <property type="entry name" value="S38242"/>
</dbReference>
<proteinExistence type="predicted"/>
<reference evidence="1" key="1">
    <citation type="journal article" date="1995" name="Eur. J. Epidemiol.">
        <title>Analysis of the entire nucleotide sequence of the cryptic plasmid QpH1 from Coxiella burnetti.</title>
        <authorList>
            <person name="Thiele D."/>
            <person name="Willems H."/>
            <person name="Haas M."/>
            <person name="Krauss H."/>
        </authorList>
    </citation>
    <scope>NUCLEOTIDE SEQUENCE [LARGE SCALE GENOMIC DNA]</scope>
    <source>
        <strain evidence="1">Nine Mile phase I</strain>
        <plasmid evidence="1">QpH1</plasmid>
    </source>
</reference>
<name>Q45949_COXBE</name>
<protein>
    <submittedName>
        <fullName evidence="1">Uncharacterized protein</fullName>
    </submittedName>
</protein>
<geneLocation type="plasmid" evidence="1">
    <name>QpH1</name>
</geneLocation>
<accession>Q45949</accession>
<keyword evidence="1" id="KW-0614">Plasmid</keyword>
<dbReference type="AlphaFoldDB" id="Q45949"/>
<dbReference type="RefSeq" id="WP_010891178.1">
    <property type="nucleotide sequence ID" value="NC_002118.1"/>
</dbReference>